<dbReference type="EMBL" id="JABMOJ010000166">
    <property type="protein sequence ID" value="NQV64622.1"/>
    <property type="molecule type" value="Genomic_DNA"/>
</dbReference>
<evidence type="ECO:0000313" key="2">
    <source>
        <dbReference type="Proteomes" id="UP000754644"/>
    </source>
</evidence>
<reference evidence="1" key="1">
    <citation type="submission" date="2020-05" db="EMBL/GenBank/DDBJ databases">
        <title>Sulfur intermediates as new biogeochemical hubs in an aquatic model microbial ecosystem.</title>
        <authorList>
            <person name="Vigneron A."/>
        </authorList>
    </citation>
    <scope>NUCLEOTIDE SEQUENCE</scope>
    <source>
        <strain evidence="1">Bin.250</strain>
    </source>
</reference>
<protein>
    <submittedName>
        <fullName evidence="1">Uncharacterized protein</fullName>
    </submittedName>
</protein>
<organism evidence="1 2">
    <name type="scientific">SAR86 cluster bacterium</name>
    <dbReference type="NCBI Taxonomy" id="2030880"/>
    <lineage>
        <taxon>Bacteria</taxon>
        <taxon>Pseudomonadati</taxon>
        <taxon>Pseudomonadota</taxon>
        <taxon>Gammaproteobacteria</taxon>
        <taxon>SAR86 cluster</taxon>
    </lineage>
</organism>
<evidence type="ECO:0000313" key="1">
    <source>
        <dbReference type="EMBL" id="NQV64622.1"/>
    </source>
</evidence>
<dbReference type="Proteomes" id="UP000754644">
    <property type="component" value="Unassembled WGS sequence"/>
</dbReference>
<sequence length="68" mass="7861">MNESPPRVKKTGIFYTKAPPGVVVMWRDEVVQRYVSVDELVEAHVKGMAALEREMERVLEAQYRPDLD</sequence>
<proteinExistence type="predicted"/>
<accession>A0A973A8P7</accession>
<name>A0A973A8P7_9GAMM</name>
<dbReference type="AlphaFoldDB" id="A0A973A8P7"/>
<gene>
    <name evidence="1" type="ORF">HQ497_04580</name>
</gene>
<comment type="caution">
    <text evidence="1">The sequence shown here is derived from an EMBL/GenBank/DDBJ whole genome shotgun (WGS) entry which is preliminary data.</text>
</comment>